<reference evidence="18" key="1">
    <citation type="submission" date="2021-12" db="EMBL/GenBank/DDBJ databases">
        <title>Description of Gramella crocea sp. nov., a new bacterium isolated from activated sludge.</title>
        <authorList>
            <person name="Zhang X."/>
        </authorList>
    </citation>
    <scope>NUCLEOTIDE SEQUENCE</scope>
    <source>
        <strain evidence="18">YB25</strain>
    </source>
</reference>
<dbReference type="InterPro" id="IPR036890">
    <property type="entry name" value="HATPase_C_sf"/>
</dbReference>
<dbReference type="PANTHER" id="PTHR43547:SF2">
    <property type="entry name" value="HYBRID SIGNAL TRANSDUCTION HISTIDINE KINASE C"/>
    <property type="match status" value="1"/>
</dbReference>
<keyword evidence="8" id="KW-0902">Two-component regulatory system</keyword>
<dbReference type="Gene3D" id="1.10.10.60">
    <property type="entry name" value="Homeodomain-like"/>
    <property type="match status" value="1"/>
</dbReference>
<evidence type="ECO:0000256" key="14">
    <source>
        <dbReference type="SAM" id="SignalP"/>
    </source>
</evidence>
<protein>
    <recommendedName>
        <fullName evidence="2">histidine kinase</fullName>
        <ecNumber evidence="2">2.7.13.3</ecNumber>
    </recommendedName>
</protein>
<evidence type="ECO:0000256" key="11">
    <source>
        <dbReference type="ARBA" id="ARBA00023163"/>
    </source>
</evidence>
<dbReference type="CDD" id="cd00082">
    <property type="entry name" value="HisKA"/>
    <property type="match status" value="1"/>
</dbReference>
<keyword evidence="10" id="KW-0238">DNA-binding</keyword>
<dbReference type="SUPFAM" id="SSF52172">
    <property type="entry name" value="CheY-like"/>
    <property type="match status" value="1"/>
</dbReference>
<evidence type="ECO:0000256" key="6">
    <source>
        <dbReference type="ARBA" id="ARBA00022777"/>
    </source>
</evidence>
<gene>
    <name evidence="18" type="ORF">LU635_12880</name>
</gene>
<keyword evidence="13" id="KW-0472">Membrane</keyword>
<evidence type="ECO:0000259" key="17">
    <source>
        <dbReference type="PROSITE" id="PS50110"/>
    </source>
</evidence>
<evidence type="ECO:0000256" key="4">
    <source>
        <dbReference type="ARBA" id="ARBA00022679"/>
    </source>
</evidence>
<dbReference type="SMART" id="SM00388">
    <property type="entry name" value="HisKA"/>
    <property type="match status" value="1"/>
</dbReference>
<dbReference type="SMART" id="SM00387">
    <property type="entry name" value="HATPase_c"/>
    <property type="match status" value="1"/>
</dbReference>
<evidence type="ECO:0000256" key="3">
    <source>
        <dbReference type="ARBA" id="ARBA00022553"/>
    </source>
</evidence>
<dbReference type="PROSITE" id="PS50110">
    <property type="entry name" value="RESPONSE_REGULATORY"/>
    <property type="match status" value="1"/>
</dbReference>
<dbReference type="SMART" id="SM00448">
    <property type="entry name" value="REC"/>
    <property type="match status" value="1"/>
</dbReference>
<keyword evidence="19" id="KW-1185">Reference proteome</keyword>
<keyword evidence="9" id="KW-0805">Transcription regulation</keyword>
<evidence type="ECO:0000256" key="1">
    <source>
        <dbReference type="ARBA" id="ARBA00000085"/>
    </source>
</evidence>
<organism evidence="18 19">
    <name type="scientific">Christiangramia crocea</name>
    <dbReference type="NCBI Taxonomy" id="2904124"/>
    <lineage>
        <taxon>Bacteria</taxon>
        <taxon>Pseudomonadati</taxon>
        <taxon>Bacteroidota</taxon>
        <taxon>Flavobacteriia</taxon>
        <taxon>Flavobacteriales</taxon>
        <taxon>Flavobacteriaceae</taxon>
        <taxon>Christiangramia</taxon>
    </lineage>
</organism>
<feature type="domain" description="HTH araC/xylS-type" evidence="15">
    <location>
        <begin position="1232"/>
        <end position="1330"/>
    </location>
</feature>
<dbReference type="GO" id="GO:0005524">
    <property type="term" value="F:ATP binding"/>
    <property type="evidence" value="ECO:0007669"/>
    <property type="project" value="UniProtKB-KW"/>
</dbReference>
<keyword evidence="11" id="KW-0804">Transcription</keyword>
<dbReference type="RefSeq" id="WP_240099879.1">
    <property type="nucleotide sequence ID" value="NZ_JAJSON010000025.1"/>
</dbReference>
<name>A0A9X1UYA8_9FLAO</name>
<dbReference type="InterPro" id="IPR018062">
    <property type="entry name" value="HTH_AraC-typ_CS"/>
</dbReference>
<dbReference type="EC" id="2.7.13.3" evidence="2"/>
<dbReference type="Gene3D" id="2.130.10.10">
    <property type="entry name" value="YVTN repeat-like/Quinoprotein amine dehydrogenase"/>
    <property type="match status" value="3"/>
</dbReference>
<dbReference type="FunFam" id="3.30.565.10:FF:000037">
    <property type="entry name" value="Hybrid sensor histidine kinase/response regulator"/>
    <property type="match status" value="1"/>
</dbReference>
<dbReference type="Pfam" id="PF12833">
    <property type="entry name" value="HTH_18"/>
    <property type="match status" value="1"/>
</dbReference>
<keyword evidence="13" id="KW-1133">Transmembrane helix</keyword>
<dbReference type="Pfam" id="PF07494">
    <property type="entry name" value="Reg_prop"/>
    <property type="match status" value="3"/>
</dbReference>
<dbReference type="GO" id="GO:0003700">
    <property type="term" value="F:DNA-binding transcription factor activity"/>
    <property type="evidence" value="ECO:0007669"/>
    <property type="project" value="InterPro"/>
</dbReference>
<feature type="modified residue" description="4-aspartylphosphate" evidence="12">
    <location>
        <position position="1131"/>
    </location>
</feature>
<dbReference type="Pfam" id="PF00072">
    <property type="entry name" value="Response_reg"/>
    <property type="match status" value="1"/>
</dbReference>
<dbReference type="Pfam" id="PF07495">
    <property type="entry name" value="Y_Y_Y"/>
    <property type="match status" value="1"/>
</dbReference>
<accession>A0A9X1UYA8</accession>
<comment type="catalytic activity">
    <reaction evidence="1">
        <text>ATP + protein L-histidine = ADP + protein N-phospho-L-histidine.</text>
        <dbReference type="EC" id="2.7.13.3"/>
    </reaction>
</comment>
<dbReference type="InterPro" id="IPR015943">
    <property type="entry name" value="WD40/YVTN_repeat-like_dom_sf"/>
</dbReference>
<dbReference type="InterPro" id="IPR001789">
    <property type="entry name" value="Sig_transdc_resp-reg_receiver"/>
</dbReference>
<dbReference type="InterPro" id="IPR005467">
    <property type="entry name" value="His_kinase_dom"/>
</dbReference>
<dbReference type="SUPFAM" id="SSF55874">
    <property type="entry name" value="ATPase domain of HSP90 chaperone/DNA topoisomerase II/histidine kinase"/>
    <property type="match status" value="1"/>
</dbReference>
<dbReference type="InterPro" id="IPR003661">
    <property type="entry name" value="HisK_dim/P_dom"/>
</dbReference>
<feature type="domain" description="Histidine kinase" evidence="16">
    <location>
        <begin position="826"/>
        <end position="1043"/>
    </location>
</feature>
<dbReference type="PROSITE" id="PS00041">
    <property type="entry name" value="HTH_ARAC_FAMILY_1"/>
    <property type="match status" value="1"/>
</dbReference>
<dbReference type="Proteomes" id="UP001139344">
    <property type="component" value="Unassembled WGS sequence"/>
</dbReference>
<dbReference type="CDD" id="cd17574">
    <property type="entry name" value="REC_OmpR"/>
    <property type="match status" value="1"/>
</dbReference>
<feature type="signal peptide" evidence="14">
    <location>
        <begin position="1"/>
        <end position="18"/>
    </location>
</feature>
<dbReference type="SUPFAM" id="SSF46689">
    <property type="entry name" value="Homeodomain-like"/>
    <property type="match status" value="1"/>
</dbReference>
<dbReference type="CDD" id="cd00075">
    <property type="entry name" value="HATPase"/>
    <property type="match status" value="1"/>
</dbReference>
<sequence>MRKYLFNILLIIFSTVSAQKSNGGFVYDYISQKEGLSHNYVTKIVSDSLNVKWIATENGITKYDGLNYTAIKPGEEYPGLRNENIETLYIDSKNNLWIGTKSGGLSKLEIETNKLTNYNYILDEDIQGALRIRVITEDKKGNIWIGSQDNGVFVLNDSQKKVVNRFKSLRAKSIIADEKDIVWIGSQNKLIKIDTSSDSIFTYTLDNYITTLIKDISRNCLWISTIDQEKNGNLNLSRFDLENEKLSTVTTNISSNYATSLYLDQDDRLWVGTWGSGLYYSSKNLKKFYKQDLVLPQREKEGYKYDIILDIHSDKNNVLWISSSNGGVKLMQNQGFKNITSTLDNPVLTKELNVNSVYKNENGIYLGTLRSGLFFGAKLNSLQQVNIENDQKVFRIYEHNDVIVFGTSASTVFMDKNQNEISKLDISKPTFFLSENDEYLWIGTQHNGLYLINVSNFKAPKIVKHYRLRGEEQKLESNRITSMAYDAVGNLWVGTYNGLHLYDRNTKNFVHHTKFMDTRIPQIINCIYANSGFIWLGTPNGLYKLKFKNEILEVEKTYTVVNGLINDFICGISSDRNNNLWISTSTNLVNLNPTKESLINYGEEDGIATSIFNLRSIYEGKNKSMIYVGGIDNLTYFNPDDIEDKQNPHELIFTALKVNNRRINAYDSINGRVLLNKNIGYADKIELTHREKSFSIGFINNNFSDQETISYRYRLLGYQKDWNYIKNQKNVNFVGLAPGNYEFQVSSSKDYKQWSDPKSLEINVLHAPWLSPLAYLIYVILFILIFLSFILVYLRQRHFRHKLELSEITQEKENDLNEAKLTFFTNISHEFRTPLTLVLGPLKEILGSEKLNGEIREKLITVEKNANRMLKLTNELIDFRKAQHGILKLNASKGNIVKFSLEVFMYFKEQAFNKNIDYRFESDRDLINLSFDHSKMEIVICNLISNALKYTKPGGRIIFKIIEKKDYCLLSIEDNGIGIAPEDQQKIFDRFYQIKNTNTAHVIGSGIGLTFSKKIIELHKGHITVESKINKGSHFNIKLPYAEEIKNYLKNNRAGNAKSVDTYKELSKGSISLDPDKKVHENTILIIDDNADIRKYLRSLLGNHYELIEAENGDKGIELASEHVPDLILCDIMMPGKDGLTVCKELKKQIGTSHIPVILLTARSSNIYEIKGLNTGADDFITKPFAPKIIKARIATVLHNRQKLRKYFLNKVRFEPSKNEINSEDAESIFIAKAVKLIEENLLDDNLIETLMDELCMSQSTLYRKIKSLTGLSLTGFIRSIRLKNAAEIILSKNLKLSQVALEVGFNDYKYFRESFKKQFGCLPSKYKKTIQKK</sequence>
<keyword evidence="6" id="KW-0418">Kinase</keyword>
<dbReference type="PANTHER" id="PTHR43547">
    <property type="entry name" value="TWO-COMPONENT HISTIDINE KINASE"/>
    <property type="match status" value="1"/>
</dbReference>
<proteinExistence type="predicted"/>
<evidence type="ECO:0000259" key="16">
    <source>
        <dbReference type="PROSITE" id="PS50109"/>
    </source>
</evidence>
<evidence type="ECO:0000256" key="12">
    <source>
        <dbReference type="PROSITE-ProRule" id="PRU00169"/>
    </source>
</evidence>
<keyword evidence="3 12" id="KW-0597">Phosphoprotein</keyword>
<dbReference type="InterPro" id="IPR004358">
    <property type="entry name" value="Sig_transdc_His_kin-like_C"/>
</dbReference>
<evidence type="ECO:0000256" key="7">
    <source>
        <dbReference type="ARBA" id="ARBA00022840"/>
    </source>
</evidence>
<dbReference type="InterPro" id="IPR013783">
    <property type="entry name" value="Ig-like_fold"/>
</dbReference>
<dbReference type="PROSITE" id="PS01124">
    <property type="entry name" value="HTH_ARAC_FAMILY_2"/>
    <property type="match status" value="1"/>
</dbReference>
<dbReference type="InterPro" id="IPR011110">
    <property type="entry name" value="Reg_prop"/>
</dbReference>
<evidence type="ECO:0000256" key="13">
    <source>
        <dbReference type="SAM" id="Phobius"/>
    </source>
</evidence>
<dbReference type="Gene3D" id="3.30.565.10">
    <property type="entry name" value="Histidine kinase-like ATPase, C-terminal domain"/>
    <property type="match status" value="1"/>
</dbReference>
<dbReference type="SUPFAM" id="SSF63829">
    <property type="entry name" value="Calcium-dependent phosphotriesterase"/>
    <property type="match status" value="2"/>
</dbReference>
<dbReference type="Gene3D" id="3.40.50.2300">
    <property type="match status" value="1"/>
</dbReference>
<dbReference type="Pfam" id="PF02518">
    <property type="entry name" value="HATPase_c"/>
    <property type="match status" value="1"/>
</dbReference>
<feature type="chain" id="PRO_5040902385" description="histidine kinase" evidence="14">
    <location>
        <begin position="19"/>
        <end position="1334"/>
    </location>
</feature>
<evidence type="ECO:0000256" key="2">
    <source>
        <dbReference type="ARBA" id="ARBA00012438"/>
    </source>
</evidence>
<comment type="caution">
    <text evidence="18">The sequence shown here is derived from an EMBL/GenBank/DDBJ whole genome shotgun (WGS) entry which is preliminary data.</text>
</comment>
<dbReference type="FunFam" id="1.10.287.130:FF:000045">
    <property type="entry name" value="Two-component system sensor histidine kinase/response regulator"/>
    <property type="match status" value="1"/>
</dbReference>
<dbReference type="Pfam" id="PF00512">
    <property type="entry name" value="HisKA"/>
    <property type="match status" value="1"/>
</dbReference>
<keyword evidence="14" id="KW-0732">Signal</keyword>
<evidence type="ECO:0000259" key="15">
    <source>
        <dbReference type="PROSITE" id="PS01124"/>
    </source>
</evidence>
<evidence type="ECO:0000256" key="9">
    <source>
        <dbReference type="ARBA" id="ARBA00023015"/>
    </source>
</evidence>
<keyword evidence="7" id="KW-0067">ATP-binding</keyword>
<keyword evidence="4" id="KW-0808">Transferase</keyword>
<dbReference type="InterPro" id="IPR011006">
    <property type="entry name" value="CheY-like_superfamily"/>
</dbReference>
<evidence type="ECO:0000256" key="5">
    <source>
        <dbReference type="ARBA" id="ARBA00022741"/>
    </source>
</evidence>
<dbReference type="GO" id="GO:0043565">
    <property type="term" value="F:sequence-specific DNA binding"/>
    <property type="evidence" value="ECO:0007669"/>
    <property type="project" value="InterPro"/>
</dbReference>
<keyword evidence="13" id="KW-0812">Transmembrane</keyword>
<dbReference type="SUPFAM" id="SSF47384">
    <property type="entry name" value="Homodimeric domain of signal transducing histidine kinase"/>
    <property type="match status" value="1"/>
</dbReference>
<evidence type="ECO:0000313" key="18">
    <source>
        <dbReference type="EMBL" id="MCG9972537.1"/>
    </source>
</evidence>
<dbReference type="InterPro" id="IPR009057">
    <property type="entry name" value="Homeodomain-like_sf"/>
</dbReference>
<dbReference type="InterPro" id="IPR003594">
    <property type="entry name" value="HATPase_dom"/>
</dbReference>
<dbReference type="Gene3D" id="1.10.287.130">
    <property type="match status" value="1"/>
</dbReference>
<dbReference type="PRINTS" id="PR00344">
    <property type="entry name" value="BCTRLSENSOR"/>
</dbReference>
<evidence type="ECO:0000256" key="10">
    <source>
        <dbReference type="ARBA" id="ARBA00023125"/>
    </source>
</evidence>
<dbReference type="InterPro" id="IPR018060">
    <property type="entry name" value="HTH_AraC"/>
</dbReference>
<evidence type="ECO:0000313" key="19">
    <source>
        <dbReference type="Proteomes" id="UP001139344"/>
    </source>
</evidence>
<dbReference type="InterPro" id="IPR011123">
    <property type="entry name" value="Y_Y_Y"/>
</dbReference>
<feature type="transmembrane region" description="Helical" evidence="13">
    <location>
        <begin position="773"/>
        <end position="794"/>
    </location>
</feature>
<evidence type="ECO:0000256" key="8">
    <source>
        <dbReference type="ARBA" id="ARBA00023012"/>
    </source>
</evidence>
<dbReference type="PROSITE" id="PS50109">
    <property type="entry name" value="HIS_KIN"/>
    <property type="match status" value="1"/>
</dbReference>
<dbReference type="GO" id="GO:0000155">
    <property type="term" value="F:phosphorelay sensor kinase activity"/>
    <property type="evidence" value="ECO:0007669"/>
    <property type="project" value="InterPro"/>
</dbReference>
<feature type="domain" description="Response regulatory" evidence="17">
    <location>
        <begin position="1083"/>
        <end position="1198"/>
    </location>
</feature>
<dbReference type="InterPro" id="IPR036097">
    <property type="entry name" value="HisK_dim/P_sf"/>
</dbReference>
<dbReference type="Gene3D" id="2.60.40.10">
    <property type="entry name" value="Immunoglobulins"/>
    <property type="match status" value="1"/>
</dbReference>
<dbReference type="SMART" id="SM00342">
    <property type="entry name" value="HTH_ARAC"/>
    <property type="match status" value="1"/>
</dbReference>
<dbReference type="EMBL" id="JAJSON010000025">
    <property type="protein sequence ID" value="MCG9972537.1"/>
    <property type="molecule type" value="Genomic_DNA"/>
</dbReference>
<keyword evidence="5" id="KW-0547">Nucleotide-binding</keyword>